<organism evidence="7 8">
    <name type="scientific">Callosobruchus maculatus</name>
    <name type="common">Southern cowpea weevil</name>
    <name type="synonym">Pulse bruchid</name>
    <dbReference type="NCBI Taxonomy" id="64391"/>
    <lineage>
        <taxon>Eukaryota</taxon>
        <taxon>Metazoa</taxon>
        <taxon>Ecdysozoa</taxon>
        <taxon>Arthropoda</taxon>
        <taxon>Hexapoda</taxon>
        <taxon>Insecta</taxon>
        <taxon>Pterygota</taxon>
        <taxon>Neoptera</taxon>
        <taxon>Endopterygota</taxon>
        <taxon>Coleoptera</taxon>
        <taxon>Polyphaga</taxon>
        <taxon>Cucujiformia</taxon>
        <taxon>Chrysomeloidea</taxon>
        <taxon>Chrysomelidae</taxon>
        <taxon>Bruchinae</taxon>
        <taxon>Bruchini</taxon>
        <taxon>Callosobruchus</taxon>
    </lineage>
</organism>
<accession>A0A653CTD8</accession>
<dbReference type="EC" id="3.2.1.20" evidence="3"/>
<comment type="similarity">
    <text evidence="2">Belongs to the glycosyl hydrolase 13 family.</text>
</comment>
<dbReference type="Proteomes" id="UP000410492">
    <property type="component" value="Unassembled WGS sequence"/>
</dbReference>
<dbReference type="Gene3D" id="3.90.400.10">
    <property type="entry name" value="Oligo-1,6-glucosidase, Domain 2"/>
    <property type="match status" value="2"/>
</dbReference>
<reference evidence="7 8" key="1">
    <citation type="submission" date="2019-01" db="EMBL/GenBank/DDBJ databases">
        <authorList>
            <person name="Sayadi A."/>
        </authorList>
    </citation>
    <scope>NUCLEOTIDE SEQUENCE [LARGE SCALE GENOMIC DNA]</scope>
</reference>
<dbReference type="EMBL" id="CAACVG010008831">
    <property type="protein sequence ID" value="VEN51191.1"/>
    <property type="molecule type" value="Genomic_DNA"/>
</dbReference>
<keyword evidence="5" id="KW-0378">Hydrolase</keyword>
<dbReference type="SUPFAM" id="SSF51445">
    <property type="entry name" value="(Trans)glycosidases"/>
    <property type="match status" value="2"/>
</dbReference>
<proteinExistence type="inferred from homology"/>
<keyword evidence="4" id="KW-0325">Glycoprotein</keyword>
<dbReference type="SMART" id="SM00642">
    <property type="entry name" value="Aamy"/>
    <property type="match status" value="2"/>
</dbReference>
<dbReference type="GO" id="GO:0005975">
    <property type="term" value="P:carbohydrate metabolic process"/>
    <property type="evidence" value="ECO:0007669"/>
    <property type="project" value="InterPro"/>
</dbReference>
<evidence type="ECO:0000256" key="4">
    <source>
        <dbReference type="ARBA" id="ARBA00023180"/>
    </source>
</evidence>
<evidence type="ECO:0000256" key="3">
    <source>
        <dbReference type="ARBA" id="ARBA00012741"/>
    </source>
</evidence>
<sequence length="1052" mass="121637">MRPQYLDVGRHGMKNKGQVILDFVPNHTSDQHPWFQLSANRVEGYEDYYIWADAKPTDAGVNLPPNNWLSVFKGSAWTFHPVRQQFYLHQFLKEQPDLNYRNDKVRQEMKNVLTYWLEVMDVDGVRIDAVPHLIEDDYLRNEPRSQSTDYKPTDYEYLVHTHTVNQDGSFDLVVMMTEAWTDIDNVIRYYGKDGRKGAHFSFNFWLEDLTKSNLNAAELERIVSTWMTKLSGLTPNWVLGNHDNHRIASKVGEEKADGLNMLTGFLPGVQVTYAGEEIGMEDGEVDCKDGDDFHEDCSLYKIMSRDFERTPFQWDNTTSAGFSTNPKTWLPVSSKKDKCNVKTELESERSHLKTYLNMQKLRNELGNLSNKVEIYKLGDGNKVLQIIRYIDSDVKEDELYAYHYFFNLNDKTDSFNFADNVELKKYIVLAASSNGKRDAGDIIDGSHLSLDAYESIILKTHRNAASSLAGNVFAFLALKKDWWQTATFYQIYPKSFQDSNGDGIGDLQGIRQKLDYIQNLGVTAIWLSPIYKSPLKDGGYDISDFRDINPQFGTLEDFMELLRDAHKRGIKVILDFVPNHTSDQHPWFELSAHRVEGYEDYYIWADSKPNDAGVYLPPNNWLSVFKGSAWTFHPVRQQFYFHQFLKEQPDLNFRNDKVRQEMKDVLTYWLEVMDVDGVRIDAVPHLIEDDQLRDEPRSESTDHKATDYEYLDHIHTVNQDGSFDLVVMMTEAATDIDNVIRYYGKDGRKGAHFSFNFWLEGLTKSNLNAAELERIVSTWMTKLSDLTPNWVLGNHDNHRIASKVGEEKADGLNMLTGFLPGVQVTYAGEEIGMEDGEIDCKDGDDFHEDCSLYKIMSRDFERTPFQWDNTPSAGFSTNPKTWLPVSSKKDKCNVKTELESVRSHLKTYLNMQELRNELGNLSNKVEVYKIGDGNNVLQIIRYPLFFRYIDSDVKEDELYAYHYFFNLNDKIDSFDFTDTVKLKKYIVLAASSNGKRDAGKLVFGPFLCGISYSNDELWQIKVLKNHVFKWQVCSFHSDLLILYINYPSCKND</sequence>
<evidence type="ECO:0000256" key="5">
    <source>
        <dbReference type="ARBA" id="ARBA00023295"/>
    </source>
</evidence>
<keyword evidence="8" id="KW-1185">Reference proteome</keyword>
<keyword evidence="5" id="KW-0326">Glycosidase</keyword>
<dbReference type="PANTHER" id="PTHR10357">
    <property type="entry name" value="ALPHA-AMYLASE FAMILY MEMBER"/>
    <property type="match status" value="1"/>
</dbReference>
<dbReference type="PANTHER" id="PTHR10357:SF179">
    <property type="entry name" value="NEUTRAL AND BASIC AMINO ACID TRANSPORT PROTEIN RBAT"/>
    <property type="match status" value="1"/>
</dbReference>
<evidence type="ECO:0000313" key="7">
    <source>
        <dbReference type="EMBL" id="VEN51191.1"/>
    </source>
</evidence>
<evidence type="ECO:0000256" key="1">
    <source>
        <dbReference type="ARBA" id="ARBA00001657"/>
    </source>
</evidence>
<dbReference type="AlphaFoldDB" id="A0A653CTD8"/>
<feature type="domain" description="Glycosyl hydrolase family 13 catalytic" evidence="6">
    <location>
        <begin position="1"/>
        <end position="309"/>
    </location>
</feature>
<dbReference type="InterPro" id="IPR006047">
    <property type="entry name" value="GH13_cat_dom"/>
</dbReference>
<dbReference type="Gene3D" id="3.20.20.80">
    <property type="entry name" value="Glycosidases"/>
    <property type="match status" value="2"/>
</dbReference>
<dbReference type="GO" id="GO:0004558">
    <property type="term" value="F:alpha-1,4-glucosidase activity"/>
    <property type="evidence" value="ECO:0007669"/>
    <property type="project" value="UniProtKB-EC"/>
</dbReference>
<dbReference type="OrthoDB" id="1740265at2759"/>
<protein>
    <recommendedName>
        <fullName evidence="3">alpha-glucosidase</fullName>
        <ecNumber evidence="3">3.2.1.20</ecNumber>
    </recommendedName>
</protein>
<feature type="domain" description="Glycosyl hydrolase family 13 catalytic" evidence="6">
    <location>
        <begin position="490"/>
        <end position="862"/>
    </location>
</feature>
<name>A0A653CTD8_CALMS</name>
<comment type="catalytic activity">
    <reaction evidence="1">
        <text>Hydrolysis of terminal, non-reducing (1-&gt;4)-linked alpha-D-glucose residues with release of alpha-D-glucose.</text>
        <dbReference type="EC" id="3.2.1.20"/>
    </reaction>
</comment>
<dbReference type="InterPro" id="IPR017853">
    <property type="entry name" value="GH"/>
</dbReference>
<dbReference type="Pfam" id="PF00128">
    <property type="entry name" value="Alpha-amylase"/>
    <property type="match status" value="2"/>
</dbReference>
<evidence type="ECO:0000313" key="8">
    <source>
        <dbReference type="Proteomes" id="UP000410492"/>
    </source>
</evidence>
<dbReference type="FunFam" id="3.90.400.10:FF:000001">
    <property type="entry name" value="Maltase A3, isoform A"/>
    <property type="match status" value="2"/>
</dbReference>
<dbReference type="InterPro" id="IPR045857">
    <property type="entry name" value="O16G_dom_2"/>
</dbReference>
<gene>
    <name evidence="7" type="ORF">CALMAC_LOCUS11734</name>
</gene>
<evidence type="ECO:0000256" key="2">
    <source>
        <dbReference type="ARBA" id="ARBA00008061"/>
    </source>
</evidence>
<evidence type="ECO:0000259" key="6">
    <source>
        <dbReference type="SMART" id="SM00642"/>
    </source>
</evidence>